<feature type="transmembrane region" description="Helical" evidence="1">
    <location>
        <begin position="147"/>
        <end position="166"/>
    </location>
</feature>
<dbReference type="Proteomes" id="UP000196694">
    <property type="component" value="Unassembled WGS sequence"/>
</dbReference>
<feature type="transmembrane region" description="Helical" evidence="1">
    <location>
        <begin position="88"/>
        <end position="108"/>
    </location>
</feature>
<dbReference type="AlphaFoldDB" id="A0A211YRJ1"/>
<keyword evidence="1" id="KW-0812">Transmembrane</keyword>
<protein>
    <recommendedName>
        <fullName evidence="4">DUF998 domain-containing protein</fullName>
    </recommendedName>
</protein>
<feature type="transmembrane region" description="Helical" evidence="1">
    <location>
        <begin position="172"/>
        <end position="193"/>
    </location>
</feature>
<evidence type="ECO:0008006" key="4">
    <source>
        <dbReference type="Google" id="ProtNLM"/>
    </source>
</evidence>
<dbReference type="PANTHER" id="PTHR42241:SF2">
    <property type="entry name" value="HYPOTHETICAL MEMBRANE PROTEIN, CONSERVED, DUF998 FAMILY"/>
    <property type="match status" value="1"/>
</dbReference>
<feature type="transmembrane region" description="Helical" evidence="1">
    <location>
        <begin position="55"/>
        <end position="76"/>
    </location>
</feature>
<comment type="caution">
    <text evidence="2">The sequence shown here is derived from an EMBL/GenBank/DDBJ whole genome shotgun (WGS) entry which is preliminary data.</text>
</comment>
<dbReference type="InterPro" id="IPR009339">
    <property type="entry name" value="DUF998"/>
</dbReference>
<accession>A0A211YRJ1</accession>
<reference evidence="2 3" key="1">
    <citation type="submission" date="2017-05" db="EMBL/GenBank/DDBJ databases">
        <title>The draft genome of the hyperthermophilic archaeon 'Pyrodictium delaneyi strain Hulk', an iron and nitrate reducer, reveals the capacity for sulfate reduction.</title>
        <authorList>
            <person name="Demey L.M."/>
            <person name="Miller C."/>
            <person name="Manzella M."/>
            <person name="Reguera G."/>
            <person name="Kashefi K."/>
        </authorList>
    </citation>
    <scope>NUCLEOTIDE SEQUENCE [LARGE SCALE GENOMIC DNA]</scope>
    <source>
        <strain evidence="2 3">Hulk</strain>
    </source>
</reference>
<keyword evidence="3" id="KW-1185">Reference proteome</keyword>
<evidence type="ECO:0000313" key="2">
    <source>
        <dbReference type="EMBL" id="OWJ55556.1"/>
    </source>
</evidence>
<proteinExistence type="predicted"/>
<name>A0A211YRJ1_9CREN</name>
<gene>
    <name evidence="2" type="ORF">Pdsh_01845</name>
</gene>
<dbReference type="Pfam" id="PF06197">
    <property type="entry name" value="DUF998"/>
    <property type="match status" value="1"/>
</dbReference>
<organism evidence="2 3">
    <name type="scientific">Pyrodictium delaneyi</name>
    <dbReference type="NCBI Taxonomy" id="1273541"/>
    <lineage>
        <taxon>Archaea</taxon>
        <taxon>Thermoproteota</taxon>
        <taxon>Thermoprotei</taxon>
        <taxon>Desulfurococcales</taxon>
        <taxon>Pyrodictiaceae</taxon>
        <taxon>Pyrodictium</taxon>
    </lineage>
</organism>
<feature type="transmembrane region" description="Helical" evidence="1">
    <location>
        <begin position="12"/>
        <end position="35"/>
    </location>
</feature>
<evidence type="ECO:0000256" key="1">
    <source>
        <dbReference type="SAM" id="Phobius"/>
    </source>
</evidence>
<keyword evidence="1" id="KW-0472">Membrane</keyword>
<dbReference type="EMBL" id="NCQP01000001">
    <property type="protein sequence ID" value="OWJ55556.1"/>
    <property type="molecule type" value="Genomic_DNA"/>
</dbReference>
<evidence type="ECO:0000313" key="3">
    <source>
        <dbReference type="Proteomes" id="UP000196694"/>
    </source>
</evidence>
<sequence>MGGAGMASLSCRLVAVLSAAVIVLPWLVIAFSWSLNPWFDPLRGAFSDLGSPRAHLPWVFNLGMIVSGLLVMLLGLTVYRVSVLRLEAAGAALLSEAGVFLALVGMFPEGTKPHSFVAAWFFLQLYTSYVVLGMALYRRGLEKRGRALALIGVLAPLLAVLVEYTMGWPSIAVLETYAVLAADAGAAVLAAAYRCTVV</sequence>
<keyword evidence="1" id="KW-1133">Transmembrane helix</keyword>
<feature type="transmembrane region" description="Helical" evidence="1">
    <location>
        <begin position="114"/>
        <end position="135"/>
    </location>
</feature>
<dbReference type="PANTHER" id="PTHR42241">
    <property type="entry name" value="HYPOTHETICAL MEMBRANE PROTEIN, CONSERVED, DUF998 FAMILY"/>
    <property type="match status" value="1"/>
</dbReference>